<reference evidence="2" key="1">
    <citation type="submission" date="2020-06" db="EMBL/GenBank/DDBJ databases">
        <authorList>
            <person name="Dong N."/>
        </authorList>
    </citation>
    <scope>NUCLEOTIDE SEQUENCE</scope>
    <source>
        <strain evidence="2">DF49-4</strain>
    </source>
</reference>
<protein>
    <submittedName>
        <fullName evidence="2">Uncharacterized protein</fullName>
    </submittedName>
</protein>
<feature type="compositionally biased region" description="Low complexity" evidence="1">
    <location>
        <begin position="30"/>
        <end position="52"/>
    </location>
</feature>
<dbReference type="Proteomes" id="UP001174419">
    <property type="component" value="Unassembled WGS sequence"/>
</dbReference>
<accession>A0AB35M3U4</accession>
<comment type="caution">
    <text evidence="2">The sequence shown here is derived from an EMBL/GenBank/DDBJ whole genome shotgun (WGS) entry which is preliminary data.</text>
</comment>
<sequence length="52" mass="5808">MLKKIVLVLVILAPSALYLYIVNREPAQPKPSTQPAATQTTTTEKQYQTPDH</sequence>
<organism evidence="2 3">
    <name type="scientific">Acinetobacter towneri</name>
    <dbReference type="NCBI Taxonomy" id="202956"/>
    <lineage>
        <taxon>Bacteria</taxon>
        <taxon>Pseudomonadati</taxon>
        <taxon>Pseudomonadota</taxon>
        <taxon>Gammaproteobacteria</taxon>
        <taxon>Moraxellales</taxon>
        <taxon>Moraxellaceae</taxon>
        <taxon>Acinetobacter</taxon>
    </lineage>
</organism>
<feature type="region of interest" description="Disordered" evidence="1">
    <location>
        <begin position="27"/>
        <end position="52"/>
    </location>
</feature>
<reference evidence="2" key="2">
    <citation type="journal article" date="2022" name="Sci. Total Environ.">
        <title>Prevalence, transmission, and molecular epidemiology of tet(X)-positive bacteria among humans, animals, and environmental niches in China: An epidemiological, and genomic-based study.</title>
        <authorList>
            <person name="Dong N."/>
            <person name="Zeng Y."/>
            <person name="Cai C."/>
            <person name="Sun C."/>
            <person name="Lu J."/>
            <person name="Liu C."/>
            <person name="Zhou H."/>
            <person name="Sun Q."/>
            <person name="Shu L."/>
            <person name="Wang H."/>
            <person name="Wang Y."/>
            <person name="Wang S."/>
            <person name="Wu C."/>
            <person name="Chan E.W."/>
            <person name="Chen G."/>
            <person name="Shen Z."/>
            <person name="Chen S."/>
            <person name="Zhang R."/>
        </authorList>
    </citation>
    <scope>NUCLEOTIDE SEQUENCE</scope>
    <source>
        <strain evidence="2">DF49-4</strain>
    </source>
</reference>
<proteinExistence type="predicted"/>
<name>A0AB35M3U4_9GAMM</name>
<dbReference type="RefSeq" id="WP_004972674.1">
    <property type="nucleotide sequence ID" value="NZ_AP031566.1"/>
</dbReference>
<dbReference type="EMBL" id="JACANG010000042">
    <property type="protein sequence ID" value="MDM1720048.1"/>
    <property type="molecule type" value="Genomic_DNA"/>
</dbReference>
<gene>
    <name evidence="2" type="ORF">HX110_13170</name>
</gene>
<evidence type="ECO:0000256" key="1">
    <source>
        <dbReference type="SAM" id="MobiDB-lite"/>
    </source>
</evidence>
<dbReference type="AlphaFoldDB" id="A0AB35M3U4"/>
<evidence type="ECO:0000313" key="2">
    <source>
        <dbReference type="EMBL" id="MDM1720048.1"/>
    </source>
</evidence>
<evidence type="ECO:0000313" key="3">
    <source>
        <dbReference type="Proteomes" id="UP001174419"/>
    </source>
</evidence>